<accession>A0A197JCP5</accession>
<keyword evidence="2" id="KW-1185">Reference proteome</keyword>
<protein>
    <recommendedName>
        <fullName evidence="3">DUF2184 domain-containing protein</fullName>
    </recommendedName>
</protein>
<dbReference type="PIRSF" id="PIRSF029202">
    <property type="entry name" value="UCP029202"/>
    <property type="match status" value="1"/>
</dbReference>
<proteinExistence type="predicted"/>
<gene>
    <name evidence="1" type="ORF">K457DRAFT_1882618</name>
</gene>
<reference evidence="1 2" key="1">
    <citation type="submission" date="2016-05" db="EMBL/GenBank/DDBJ databases">
        <title>Genome sequencing reveals origins of a unique bacterial endosymbiosis in the earliest lineages of terrestrial Fungi.</title>
        <authorList>
            <consortium name="DOE Joint Genome Institute"/>
            <person name="Uehling J."/>
            <person name="Gryganskyi A."/>
            <person name="Hameed K."/>
            <person name="Tschaplinski T."/>
            <person name="Misztal P."/>
            <person name="Wu S."/>
            <person name="Desiro A."/>
            <person name="Vande Pol N."/>
            <person name="Du Z.-Y."/>
            <person name="Zienkiewicz A."/>
            <person name="Zienkiewicz K."/>
            <person name="Morin E."/>
            <person name="Tisserant E."/>
            <person name="Splivallo R."/>
            <person name="Hainaut M."/>
            <person name="Henrissat B."/>
            <person name="Ohm R."/>
            <person name="Kuo A."/>
            <person name="Yan J."/>
            <person name="Lipzen A."/>
            <person name="Nolan M."/>
            <person name="Labutti K."/>
            <person name="Barry K."/>
            <person name="Goldstein A."/>
            <person name="Labbe J."/>
            <person name="Schadt C."/>
            <person name="Tuskan G."/>
            <person name="Grigoriev I."/>
            <person name="Martin F."/>
            <person name="Vilgalys R."/>
            <person name="Bonito G."/>
        </authorList>
    </citation>
    <scope>NUCLEOTIDE SEQUENCE [LARGE SCALE GENOMIC DNA]</scope>
    <source>
        <strain evidence="1 2">AG-77</strain>
    </source>
</reference>
<dbReference type="OrthoDB" id="10614167at2759"/>
<dbReference type="AlphaFoldDB" id="A0A197JCP5"/>
<evidence type="ECO:0000313" key="2">
    <source>
        <dbReference type="Proteomes" id="UP000078512"/>
    </source>
</evidence>
<dbReference type="EMBL" id="KV442196">
    <property type="protein sequence ID" value="OAQ22229.1"/>
    <property type="molecule type" value="Genomic_DNA"/>
</dbReference>
<evidence type="ECO:0008006" key="3">
    <source>
        <dbReference type="Google" id="ProtNLM"/>
    </source>
</evidence>
<organism evidence="1 2">
    <name type="scientific">Linnemannia elongata AG-77</name>
    <dbReference type="NCBI Taxonomy" id="1314771"/>
    <lineage>
        <taxon>Eukaryota</taxon>
        <taxon>Fungi</taxon>
        <taxon>Fungi incertae sedis</taxon>
        <taxon>Mucoromycota</taxon>
        <taxon>Mortierellomycotina</taxon>
        <taxon>Mortierellomycetes</taxon>
        <taxon>Mortierellales</taxon>
        <taxon>Mortierellaceae</taxon>
        <taxon>Linnemannia</taxon>
    </lineage>
</organism>
<sequence length="324" mass="36216">MSNTNTHLAYALGRTSLFQDTSFFQDSSQALAFLTGQLESVETQIYQKKRAPLDYEALLPISTSAGQWATSITYRMKDFAGQGKRHSGKGGDIPRVDVWYSEKTIPVVSAAIGYSYTFDELRKAAKLNLALDQDRAETAFYAYRAHLNQVGLFGEEELTGLFNSPVVPQAQAGTGTWSTATPEQILKDINDAISQVWIQTRRNSTANTIILPGSHYSLLASTPRSKGSDKTILQYVRENNIAKAERNIDIDFRGGLDLDRAGQNQSTRMMVYEKDKVNLAFHIPMPLMFHTPEQRGLELLVNGEYKYSGVEFRYPKSALYIDGV</sequence>
<dbReference type="Pfam" id="PF09950">
    <property type="entry name" value="Major_capside"/>
    <property type="match status" value="1"/>
</dbReference>
<evidence type="ECO:0000313" key="1">
    <source>
        <dbReference type="EMBL" id="OAQ22229.1"/>
    </source>
</evidence>
<name>A0A197JCP5_9FUNG</name>
<dbReference type="STRING" id="1314771.A0A197JCP5"/>
<dbReference type="InterPro" id="IPR020049">
    <property type="entry name" value="Major_capsid-like"/>
</dbReference>
<dbReference type="Proteomes" id="UP000078512">
    <property type="component" value="Unassembled WGS sequence"/>
</dbReference>